<keyword evidence="6" id="KW-1185">Reference proteome</keyword>
<dbReference type="AlphaFoldDB" id="A0AAD7DY77"/>
<dbReference type="EMBL" id="JARKIE010000019">
    <property type="protein sequence ID" value="KAJ7700744.1"/>
    <property type="molecule type" value="Genomic_DNA"/>
</dbReference>
<evidence type="ECO:0000256" key="1">
    <source>
        <dbReference type="ARBA" id="ARBA00022741"/>
    </source>
</evidence>
<dbReference type="SUPFAM" id="SSF52540">
    <property type="entry name" value="P-loop containing nucleoside triphosphate hydrolases"/>
    <property type="match status" value="1"/>
</dbReference>
<gene>
    <name evidence="5" type="ORF">B0H17DRAFT_1247314</name>
</gene>
<evidence type="ECO:0000256" key="3">
    <source>
        <dbReference type="ARBA" id="ARBA00024363"/>
    </source>
</evidence>
<dbReference type="InterPro" id="IPR003593">
    <property type="entry name" value="AAA+_ATPase"/>
</dbReference>
<dbReference type="InterPro" id="IPR027417">
    <property type="entry name" value="P-loop_NTPase"/>
</dbReference>
<dbReference type="GO" id="GO:0034040">
    <property type="term" value="F:ATPase-coupled lipid transmembrane transporter activity"/>
    <property type="evidence" value="ECO:0007669"/>
    <property type="project" value="TreeGrafter"/>
</dbReference>
<dbReference type="Pfam" id="PF00005">
    <property type="entry name" value="ABC_tran"/>
    <property type="match status" value="1"/>
</dbReference>
<dbReference type="PANTHER" id="PTHR24221:SF654">
    <property type="entry name" value="ATP-BINDING CASSETTE SUB-FAMILY B MEMBER 6"/>
    <property type="match status" value="1"/>
</dbReference>
<dbReference type="Proteomes" id="UP001221757">
    <property type="component" value="Unassembled WGS sequence"/>
</dbReference>
<sequence length="358" mass="39098">MGDLHRIYCFANAVLHPSDFTLSTITMLPEAGSMISTNVDELLAGLQVAEADLSSITRIYNLVNAKNAVMDGDLAAPAFSDPGISLAMKNVSFSYPGSESTRDVITDISFSITAGQLVVIVGANGSGKSTLLKLLTRLYDRTSGELLINGQDIRKYKLSDLYEATAVLTQDHHVYPLPLTENIGLGNPAQVSNEELVRISAEKGGADAFIKTCSEGLSTQLAPLSFSSTEDTPLANKFKEFKENREISGGERQRLVAARTFMRLTSEKIKLIVADEPSSNLDPQGELELFENLRKEQNGRTMIFVTHRFGPLVKHADLILCMKDGRLAEQGNHSELIKTGGDYRKMYEIQAEAFSSAN</sequence>
<reference evidence="5" key="1">
    <citation type="submission" date="2023-03" db="EMBL/GenBank/DDBJ databases">
        <title>Massive genome expansion in bonnet fungi (Mycena s.s.) driven by repeated elements and novel gene families across ecological guilds.</title>
        <authorList>
            <consortium name="Lawrence Berkeley National Laboratory"/>
            <person name="Harder C.B."/>
            <person name="Miyauchi S."/>
            <person name="Viragh M."/>
            <person name="Kuo A."/>
            <person name="Thoen E."/>
            <person name="Andreopoulos B."/>
            <person name="Lu D."/>
            <person name="Skrede I."/>
            <person name="Drula E."/>
            <person name="Henrissat B."/>
            <person name="Morin E."/>
            <person name="Kohler A."/>
            <person name="Barry K."/>
            <person name="LaButti K."/>
            <person name="Morin E."/>
            <person name="Salamov A."/>
            <person name="Lipzen A."/>
            <person name="Mereny Z."/>
            <person name="Hegedus B."/>
            <person name="Baldrian P."/>
            <person name="Stursova M."/>
            <person name="Weitz H."/>
            <person name="Taylor A."/>
            <person name="Grigoriev I.V."/>
            <person name="Nagy L.G."/>
            <person name="Martin F."/>
            <person name="Kauserud H."/>
        </authorList>
    </citation>
    <scope>NUCLEOTIDE SEQUENCE</scope>
    <source>
        <strain evidence="5">CBHHK067</strain>
    </source>
</reference>
<evidence type="ECO:0000256" key="2">
    <source>
        <dbReference type="ARBA" id="ARBA00022840"/>
    </source>
</evidence>
<proteinExistence type="inferred from homology"/>
<organism evidence="5 6">
    <name type="scientific">Mycena rosella</name>
    <name type="common">Pink bonnet</name>
    <name type="synonym">Agaricus rosellus</name>
    <dbReference type="NCBI Taxonomy" id="1033263"/>
    <lineage>
        <taxon>Eukaryota</taxon>
        <taxon>Fungi</taxon>
        <taxon>Dikarya</taxon>
        <taxon>Basidiomycota</taxon>
        <taxon>Agaricomycotina</taxon>
        <taxon>Agaricomycetes</taxon>
        <taxon>Agaricomycetidae</taxon>
        <taxon>Agaricales</taxon>
        <taxon>Marasmiineae</taxon>
        <taxon>Mycenaceae</taxon>
        <taxon>Mycena</taxon>
    </lineage>
</organism>
<dbReference type="InterPro" id="IPR003439">
    <property type="entry name" value="ABC_transporter-like_ATP-bd"/>
</dbReference>
<dbReference type="SMART" id="SM00382">
    <property type="entry name" value="AAA"/>
    <property type="match status" value="1"/>
</dbReference>
<keyword evidence="2" id="KW-0067">ATP-binding</keyword>
<dbReference type="InterPro" id="IPR039421">
    <property type="entry name" value="Type_1_exporter"/>
</dbReference>
<evidence type="ECO:0000259" key="4">
    <source>
        <dbReference type="PROSITE" id="PS50893"/>
    </source>
</evidence>
<feature type="domain" description="ABC transporter" evidence="4">
    <location>
        <begin position="86"/>
        <end position="349"/>
    </location>
</feature>
<accession>A0AAD7DY77</accession>
<protein>
    <submittedName>
        <fullName evidence="5">P-loop containing nucleoside triphosphate hydrolase protein</fullName>
    </submittedName>
</protein>
<evidence type="ECO:0000313" key="5">
    <source>
        <dbReference type="EMBL" id="KAJ7700744.1"/>
    </source>
</evidence>
<comment type="similarity">
    <text evidence="3">Belongs to the ABC transporter superfamily. ABCB family. Heavy Metal importer (TC 3.A.1.210) subfamily.</text>
</comment>
<dbReference type="GO" id="GO:0016887">
    <property type="term" value="F:ATP hydrolysis activity"/>
    <property type="evidence" value="ECO:0007669"/>
    <property type="project" value="InterPro"/>
</dbReference>
<dbReference type="GO" id="GO:0005524">
    <property type="term" value="F:ATP binding"/>
    <property type="evidence" value="ECO:0007669"/>
    <property type="project" value="UniProtKB-KW"/>
</dbReference>
<dbReference type="PROSITE" id="PS50893">
    <property type="entry name" value="ABC_TRANSPORTER_2"/>
    <property type="match status" value="1"/>
</dbReference>
<evidence type="ECO:0000313" key="6">
    <source>
        <dbReference type="Proteomes" id="UP001221757"/>
    </source>
</evidence>
<dbReference type="Gene3D" id="3.40.50.300">
    <property type="entry name" value="P-loop containing nucleotide triphosphate hydrolases"/>
    <property type="match status" value="1"/>
</dbReference>
<dbReference type="PANTHER" id="PTHR24221">
    <property type="entry name" value="ATP-BINDING CASSETTE SUB-FAMILY B"/>
    <property type="match status" value="1"/>
</dbReference>
<keyword evidence="1" id="KW-0547">Nucleotide-binding</keyword>
<comment type="caution">
    <text evidence="5">The sequence shown here is derived from an EMBL/GenBank/DDBJ whole genome shotgun (WGS) entry which is preliminary data.</text>
</comment>
<keyword evidence="5" id="KW-0378">Hydrolase</keyword>
<name>A0AAD7DY77_MYCRO</name>